<organism evidence="5">
    <name type="scientific">Apis cerana</name>
    <name type="common">Indian honeybee</name>
    <dbReference type="NCBI Taxonomy" id="7461"/>
    <lineage>
        <taxon>Eukaryota</taxon>
        <taxon>Metazoa</taxon>
        <taxon>Ecdysozoa</taxon>
        <taxon>Arthropoda</taxon>
        <taxon>Hexapoda</taxon>
        <taxon>Insecta</taxon>
        <taxon>Pterygota</taxon>
        <taxon>Neoptera</taxon>
        <taxon>Endopterygota</taxon>
        <taxon>Hymenoptera</taxon>
        <taxon>Apocrita</taxon>
        <taxon>Aculeata</taxon>
        <taxon>Apoidea</taxon>
        <taxon>Anthophila</taxon>
        <taxon>Apidae</taxon>
        <taxon>Apis</taxon>
    </lineage>
</organism>
<proteinExistence type="evidence at transcript level"/>
<dbReference type="PANTHER" id="PTHR42790:SF19">
    <property type="entry name" value="KYNURENINE_ALPHA-AMINOADIPATE AMINOTRANSFERASE, MITOCHONDRIAL"/>
    <property type="match status" value="1"/>
</dbReference>
<protein>
    <submittedName>
        <fullName evidence="5">Aromatic amino acid aminotransferase DDB_G0287711</fullName>
    </submittedName>
</protein>
<dbReference type="InterPro" id="IPR015424">
    <property type="entry name" value="PyrdxlP-dep_Trfase"/>
</dbReference>
<keyword evidence="2 5" id="KW-0032">Aminotransferase</keyword>
<evidence type="ECO:0000313" key="5">
    <source>
        <dbReference type="EMBL" id="AEY61889.1"/>
    </source>
</evidence>
<dbReference type="SUPFAM" id="SSF53383">
    <property type="entry name" value="PLP-dependent transferases"/>
    <property type="match status" value="1"/>
</dbReference>
<dbReference type="GO" id="GO:0016212">
    <property type="term" value="F:kynurenine-oxoglutarate transaminase activity"/>
    <property type="evidence" value="ECO:0007669"/>
    <property type="project" value="TreeGrafter"/>
</dbReference>
<name>V9IMT1_APICE</name>
<comment type="cofactor">
    <cofactor evidence="1">
        <name>pyridoxal 5'-phosphate</name>
        <dbReference type="ChEBI" id="CHEBI:597326"/>
    </cofactor>
</comment>
<evidence type="ECO:0000256" key="1">
    <source>
        <dbReference type="ARBA" id="ARBA00001933"/>
    </source>
</evidence>
<dbReference type="InterPro" id="IPR015421">
    <property type="entry name" value="PyrdxlP-dep_Trfase_major"/>
</dbReference>
<evidence type="ECO:0000256" key="3">
    <source>
        <dbReference type="ARBA" id="ARBA00022679"/>
    </source>
</evidence>
<accession>V9IMT1</accession>
<dbReference type="Gene3D" id="3.40.640.10">
    <property type="entry name" value="Type I PLP-dependent aspartate aminotransferase-like (Major domain)"/>
    <property type="match status" value="1"/>
</dbReference>
<dbReference type="EMBL" id="JR053248">
    <property type="protein sequence ID" value="AEY61889.1"/>
    <property type="molecule type" value="mRNA"/>
</dbReference>
<evidence type="ECO:0000256" key="2">
    <source>
        <dbReference type="ARBA" id="ARBA00022576"/>
    </source>
</evidence>
<gene>
    <name evidence="5" type="ORF">ACCB14469</name>
</gene>
<keyword evidence="3 5" id="KW-0808">Transferase</keyword>
<dbReference type="InterPro" id="IPR050859">
    <property type="entry name" value="Class-I_PLP-dep_aminotransf"/>
</dbReference>
<sequence>MPNAKMFPFKEISVTYKDGTKVKLVGEELSWSLQYGPSQGYLPLLKKMREFQKHWHKPMYNDWDILFTSGSMEGCSKVFEMILEIGDSVMIQTPTYDGILNALRPLMPELIEVVQDEDGVIPENIMKICKNKQHNNKPLPKVSS</sequence>
<reference evidence="5" key="1">
    <citation type="submission" date="2011-11" db="EMBL/GenBank/DDBJ databases">
        <title>Decoding the brain transcriptome of the Eastern honeybee (Apis cerana) based on pyrosequencing.</title>
        <authorList>
            <person name="Sun L."/>
            <person name="Zheng H."/>
            <person name="Wang Y."/>
            <person name="Xie X."/>
            <person name="Zhu Y."/>
            <person name="Gu W."/>
            <person name="Wang S."/>
        </authorList>
    </citation>
    <scope>NUCLEOTIDE SEQUENCE</scope>
    <source>
        <tissue evidence="5">Brain</tissue>
    </source>
</reference>
<dbReference type="AlphaFoldDB" id="V9IMT1"/>
<dbReference type="PANTHER" id="PTHR42790">
    <property type="entry name" value="AMINOTRANSFERASE"/>
    <property type="match status" value="1"/>
</dbReference>
<evidence type="ECO:0000256" key="4">
    <source>
        <dbReference type="ARBA" id="ARBA00022898"/>
    </source>
</evidence>
<keyword evidence="4" id="KW-0663">Pyridoxal phosphate</keyword>
<dbReference type="GO" id="GO:1901605">
    <property type="term" value="P:alpha-amino acid metabolic process"/>
    <property type="evidence" value="ECO:0007669"/>
    <property type="project" value="TreeGrafter"/>
</dbReference>